<organism evidence="2 3">
    <name type="scientific">Hyaloscypha variabilis (strain UAMH 11265 / GT02V1 / F)</name>
    <name type="common">Meliniomyces variabilis</name>
    <dbReference type="NCBI Taxonomy" id="1149755"/>
    <lineage>
        <taxon>Eukaryota</taxon>
        <taxon>Fungi</taxon>
        <taxon>Dikarya</taxon>
        <taxon>Ascomycota</taxon>
        <taxon>Pezizomycotina</taxon>
        <taxon>Leotiomycetes</taxon>
        <taxon>Helotiales</taxon>
        <taxon>Hyaloscyphaceae</taxon>
        <taxon>Hyaloscypha</taxon>
        <taxon>Hyaloscypha variabilis</taxon>
    </lineage>
</organism>
<dbReference type="EMBL" id="KZ613964">
    <property type="protein sequence ID" value="PMD30983.1"/>
    <property type="molecule type" value="Genomic_DNA"/>
</dbReference>
<protein>
    <submittedName>
        <fullName evidence="2">Uncharacterized protein</fullName>
    </submittedName>
</protein>
<evidence type="ECO:0000256" key="1">
    <source>
        <dbReference type="SAM" id="MobiDB-lite"/>
    </source>
</evidence>
<name>A0A2J6QXJ8_HYAVF</name>
<accession>A0A2J6QXJ8</accession>
<evidence type="ECO:0000313" key="3">
    <source>
        <dbReference type="Proteomes" id="UP000235786"/>
    </source>
</evidence>
<dbReference type="Proteomes" id="UP000235786">
    <property type="component" value="Unassembled WGS sequence"/>
</dbReference>
<reference evidence="2 3" key="1">
    <citation type="submission" date="2016-04" db="EMBL/GenBank/DDBJ databases">
        <title>A degradative enzymes factory behind the ericoid mycorrhizal symbiosis.</title>
        <authorList>
            <consortium name="DOE Joint Genome Institute"/>
            <person name="Martino E."/>
            <person name="Morin E."/>
            <person name="Grelet G."/>
            <person name="Kuo A."/>
            <person name="Kohler A."/>
            <person name="Daghino S."/>
            <person name="Barry K."/>
            <person name="Choi C."/>
            <person name="Cichocki N."/>
            <person name="Clum A."/>
            <person name="Copeland A."/>
            <person name="Hainaut M."/>
            <person name="Haridas S."/>
            <person name="Labutti K."/>
            <person name="Lindquist E."/>
            <person name="Lipzen A."/>
            <person name="Khouja H.-R."/>
            <person name="Murat C."/>
            <person name="Ohm R."/>
            <person name="Olson A."/>
            <person name="Spatafora J."/>
            <person name="Veneault-Fourrey C."/>
            <person name="Henrissat B."/>
            <person name="Grigoriev I."/>
            <person name="Martin F."/>
            <person name="Perotto S."/>
        </authorList>
    </citation>
    <scope>NUCLEOTIDE SEQUENCE [LARGE SCALE GENOMIC DNA]</scope>
    <source>
        <strain evidence="2 3">F</strain>
    </source>
</reference>
<keyword evidence="3" id="KW-1185">Reference proteome</keyword>
<feature type="compositionally biased region" description="Basic residues" evidence="1">
    <location>
        <begin position="238"/>
        <end position="249"/>
    </location>
</feature>
<sequence>MADGAGVTLTLGHAGKNADYALGTDMLCGPTRMNPESKWDGEVTSWGTGPQDWNAESARSLEWSTVGNQRTQLDELEGFFSGIHNSSHPKHIQSFQTTFDSTLSSSCLPNCEENNRRVTSGAAFEQNFGSFPEFQDTMQSESYSSPAILLFDNGDLAQDYASANQNSQHISSSNQSTGAHKAIDFDMFLAEPQESSFPSRGFASFSNGALGITSSSMLISPSTISMNAGPFKNSTNRGKTRNTIKRTSKAPRSSSIKSVRFHI</sequence>
<feature type="region of interest" description="Disordered" evidence="1">
    <location>
        <begin position="228"/>
        <end position="263"/>
    </location>
</feature>
<proteinExistence type="predicted"/>
<dbReference type="AlphaFoldDB" id="A0A2J6QXJ8"/>
<gene>
    <name evidence="2" type="ORF">L207DRAFT_196176</name>
</gene>
<evidence type="ECO:0000313" key="2">
    <source>
        <dbReference type="EMBL" id="PMD30983.1"/>
    </source>
</evidence>